<dbReference type="GO" id="GO:0005886">
    <property type="term" value="C:plasma membrane"/>
    <property type="evidence" value="ECO:0007669"/>
    <property type="project" value="UniProtKB-SubCell"/>
</dbReference>
<evidence type="ECO:0000256" key="7">
    <source>
        <dbReference type="ARBA" id="ARBA00023136"/>
    </source>
</evidence>
<feature type="transmembrane region" description="Helical" evidence="8">
    <location>
        <begin position="190"/>
        <end position="213"/>
    </location>
</feature>
<dbReference type="PATRIC" id="fig|36807.3.peg.737"/>
<accession>A0A150HGT6</accession>
<feature type="transmembrane region" description="Helical" evidence="8">
    <location>
        <begin position="225"/>
        <end position="245"/>
    </location>
</feature>
<feature type="transmembrane region" description="Helical" evidence="8">
    <location>
        <begin position="251"/>
        <end position="268"/>
    </location>
</feature>
<evidence type="ECO:0000256" key="3">
    <source>
        <dbReference type="ARBA" id="ARBA00022448"/>
    </source>
</evidence>
<feature type="transmembrane region" description="Helical" evidence="8">
    <location>
        <begin position="348"/>
        <end position="366"/>
    </location>
</feature>
<feature type="transmembrane region" description="Helical" evidence="8">
    <location>
        <begin position="12"/>
        <end position="34"/>
    </location>
</feature>
<feature type="transmembrane region" description="Helical" evidence="8">
    <location>
        <begin position="409"/>
        <end position="428"/>
    </location>
</feature>
<keyword evidence="11" id="KW-1185">Reference proteome</keyword>
<dbReference type="Proteomes" id="UP000075357">
    <property type="component" value="Unassembled WGS sequence"/>
</dbReference>
<evidence type="ECO:0000256" key="2">
    <source>
        <dbReference type="ARBA" id="ARBA00010100"/>
    </source>
</evidence>
<keyword evidence="6 8" id="KW-1133">Transmembrane helix</keyword>
<feature type="transmembrane region" description="Helical" evidence="8">
    <location>
        <begin position="157"/>
        <end position="178"/>
    </location>
</feature>
<evidence type="ECO:0000256" key="6">
    <source>
        <dbReference type="ARBA" id="ARBA00022989"/>
    </source>
</evidence>
<evidence type="ECO:0000313" key="11">
    <source>
        <dbReference type="Proteomes" id="UP000075357"/>
    </source>
</evidence>
<comment type="similarity">
    <text evidence="2 8">Belongs to the lactate permease family.</text>
</comment>
<feature type="transmembrane region" description="Helical" evidence="8">
    <location>
        <begin position="472"/>
        <end position="493"/>
    </location>
</feature>
<evidence type="ECO:0000256" key="1">
    <source>
        <dbReference type="ARBA" id="ARBA00004651"/>
    </source>
</evidence>
<protein>
    <recommendedName>
        <fullName evidence="8">L-lactate permease</fullName>
    </recommendedName>
</protein>
<comment type="caution">
    <text evidence="10">The sequence shown here is derived from an EMBL/GenBank/DDBJ whole genome shotgun (WGS) entry which is preliminary data.</text>
</comment>
<dbReference type="GO" id="GO:0015129">
    <property type="term" value="F:lactate transmembrane transporter activity"/>
    <property type="evidence" value="ECO:0007669"/>
    <property type="project" value="UniProtKB-UniRule"/>
</dbReference>
<evidence type="ECO:0000256" key="5">
    <source>
        <dbReference type="ARBA" id="ARBA00022692"/>
    </source>
</evidence>
<feature type="transmembrane region" description="Helical" evidence="8">
    <location>
        <begin position="40"/>
        <end position="59"/>
    </location>
</feature>
<feature type="compositionally biased region" description="Low complexity" evidence="9">
    <location>
        <begin position="306"/>
        <end position="328"/>
    </location>
</feature>
<comment type="function">
    <text evidence="8">Uptake of L-lactate across the membrane. Can also transport D-lactate and glycolate.</text>
</comment>
<sequence length="592" mass="61487">MYTPELAPVGGSLALSALVASLPFLTVFLALGVLRWKAHWAGLTGLAVAVLVAVLGFRMPIDLALLASTQGFVFGLFPIMWIVLNAIWLYELTVRSGRFEDLRRVINALSDDPRIQAVIIAFGFGGLLEALAGFGAPVAITGVMLMAAGFSPMRAAVIVLLANTAPVAFGAVGTPIVTAGALTGIDYRHIGAIVGHQTPLIAVFVPLIIVLLADGWRGIRETWPATVVFGVVFAIAQWVSATWISVELTDIVASLAGILAAVILLRFWQPRGTEAARERLLTNAAVDLLASEKAATGSIRTRRAGSRAARAGSATGTSSASASTRTATGPVATTGAVPVSDVPLDARTVFLATFPYLLVIVVFSLAKLVPDLKAALGATDVKIPWPGLNGHILTSSGAASGATVYTLPWLSSAGSLLVICGVVVALVYRLPLQDAARTWWQTLVKLRFSLLTVGSVLALAYLMNISGQTLTIGAFIAGTGALFAFLSPILGWFGTAVTGSDTSANALFATLQQSAALKAGLDPALLVAANTSGGVIGKMISPQNLAIAATAVGLVGQESAIFRRVIWWSIGMLAAMCLLVGLQSSVLSWMLP</sequence>
<feature type="transmembrane region" description="Helical" evidence="8">
    <location>
        <begin position="71"/>
        <end position="90"/>
    </location>
</feature>
<evidence type="ECO:0000256" key="8">
    <source>
        <dbReference type="RuleBase" id="RU365092"/>
    </source>
</evidence>
<dbReference type="PANTHER" id="PTHR30003:SF0">
    <property type="entry name" value="GLYCOLATE PERMEASE GLCA-RELATED"/>
    <property type="match status" value="1"/>
</dbReference>
<feature type="region of interest" description="Disordered" evidence="9">
    <location>
        <begin position="299"/>
        <end position="328"/>
    </location>
</feature>
<name>A0A150HGT6_9MICO</name>
<gene>
    <name evidence="10" type="primary">lutP</name>
    <name evidence="10" type="ORF">Mlaev_00715</name>
</gene>
<evidence type="ECO:0000256" key="4">
    <source>
        <dbReference type="ARBA" id="ARBA00022475"/>
    </source>
</evidence>
<dbReference type="STRING" id="36807.Mlaev_00715"/>
<dbReference type="EMBL" id="LRAD01000020">
    <property type="protein sequence ID" value="KXZ61291.1"/>
    <property type="molecule type" value="Genomic_DNA"/>
</dbReference>
<organism evidence="10 11">
    <name type="scientific">Microbacterium laevaniformans</name>
    <dbReference type="NCBI Taxonomy" id="36807"/>
    <lineage>
        <taxon>Bacteria</taxon>
        <taxon>Bacillati</taxon>
        <taxon>Actinomycetota</taxon>
        <taxon>Actinomycetes</taxon>
        <taxon>Micrococcales</taxon>
        <taxon>Microbacteriaceae</taxon>
        <taxon>Microbacterium</taxon>
    </lineage>
</organism>
<proteinExistence type="inferred from homology"/>
<feature type="transmembrane region" description="Helical" evidence="8">
    <location>
        <begin position="565"/>
        <end position="591"/>
    </location>
</feature>
<dbReference type="Pfam" id="PF02652">
    <property type="entry name" value="Lactate_perm"/>
    <property type="match status" value="2"/>
</dbReference>
<keyword evidence="7 8" id="KW-0472">Membrane</keyword>
<reference evidence="10 11" key="1">
    <citation type="submission" date="2016-01" db="EMBL/GenBank/DDBJ databases">
        <title>Draft genome sequences of Microbacterium laevaniformans LCDC 91-0039 and the type strain of Microbacterium hominis LCDC 84-209.</title>
        <authorList>
            <person name="Bernier A.-M."/>
            <person name="Bernard K."/>
        </authorList>
    </citation>
    <scope>NUCLEOTIDE SEQUENCE [LARGE SCALE GENOMIC DNA]</scope>
    <source>
        <strain evidence="10 11">LCDC 91-0039</strain>
    </source>
</reference>
<dbReference type="AlphaFoldDB" id="A0A150HGT6"/>
<dbReference type="PANTHER" id="PTHR30003">
    <property type="entry name" value="L-LACTATE PERMEASE"/>
    <property type="match status" value="1"/>
</dbReference>
<feature type="transmembrane region" description="Helical" evidence="8">
    <location>
        <begin position="448"/>
        <end position="466"/>
    </location>
</feature>
<comment type="subcellular location">
    <subcellularLocation>
        <location evidence="1 8">Cell membrane</location>
        <topology evidence="1 8">Multi-pass membrane protein</topology>
    </subcellularLocation>
</comment>
<keyword evidence="3 8" id="KW-0813">Transport</keyword>
<dbReference type="RefSeq" id="WP_061681974.1">
    <property type="nucleotide sequence ID" value="NZ_LRAD01000020.1"/>
</dbReference>
<keyword evidence="5 8" id="KW-0812">Transmembrane</keyword>
<dbReference type="InterPro" id="IPR003804">
    <property type="entry name" value="Lactate_perm"/>
</dbReference>
<dbReference type="PRINTS" id="PR00173">
    <property type="entry name" value="EDTRNSPORT"/>
</dbReference>
<evidence type="ECO:0000256" key="9">
    <source>
        <dbReference type="SAM" id="MobiDB-lite"/>
    </source>
</evidence>
<feature type="transmembrane region" description="Helical" evidence="8">
    <location>
        <begin position="117"/>
        <end position="145"/>
    </location>
</feature>
<evidence type="ECO:0000313" key="10">
    <source>
        <dbReference type="EMBL" id="KXZ61291.1"/>
    </source>
</evidence>
<keyword evidence="4 8" id="KW-1003">Cell membrane</keyword>
<dbReference type="GO" id="GO:0015295">
    <property type="term" value="F:solute:proton symporter activity"/>
    <property type="evidence" value="ECO:0007669"/>
    <property type="project" value="TreeGrafter"/>
</dbReference>